<evidence type="ECO:0000256" key="1">
    <source>
        <dbReference type="ARBA" id="ARBA00022763"/>
    </source>
</evidence>
<evidence type="ECO:0000259" key="2">
    <source>
        <dbReference type="Pfam" id="PF01035"/>
    </source>
</evidence>
<evidence type="ECO:0000313" key="5">
    <source>
        <dbReference type="EMBL" id="PMC61712.1"/>
    </source>
</evidence>
<organism evidence="5 6">
    <name type="scientific">Corynebacterium xerosis</name>
    <dbReference type="NCBI Taxonomy" id="1725"/>
    <lineage>
        <taxon>Bacteria</taxon>
        <taxon>Bacillati</taxon>
        <taxon>Actinomycetota</taxon>
        <taxon>Actinomycetes</taxon>
        <taxon>Mycobacteriales</taxon>
        <taxon>Corynebacteriaceae</taxon>
        <taxon>Corynebacterium</taxon>
    </lineage>
</organism>
<dbReference type="InterPro" id="IPR004919">
    <property type="entry name" value="GmrSD_N"/>
</dbReference>
<evidence type="ECO:0000259" key="4">
    <source>
        <dbReference type="Pfam" id="PF07510"/>
    </source>
</evidence>
<evidence type="ECO:0000259" key="3">
    <source>
        <dbReference type="Pfam" id="PF03235"/>
    </source>
</evidence>
<dbReference type="Proteomes" id="UP000235363">
    <property type="component" value="Unassembled WGS sequence"/>
</dbReference>
<protein>
    <recommendedName>
        <fullName evidence="7">DUF262 domain-containing protein</fullName>
    </recommendedName>
</protein>
<dbReference type="Pfam" id="PF07510">
    <property type="entry name" value="GmrSD_C"/>
    <property type="match status" value="1"/>
</dbReference>
<dbReference type="AlphaFoldDB" id="A0A2N6SXA9"/>
<dbReference type="EMBL" id="PNHF01000022">
    <property type="protein sequence ID" value="PMC61712.1"/>
    <property type="molecule type" value="Genomic_DNA"/>
</dbReference>
<dbReference type="InterPro" id="IPR036217">
    <property type="entry name" value="MethylDNA_cys_MeTrfase_DNAb"/>
</dbReference>
<dbReference type="PANTHER" id="PTHR35149:SF2">
    <property type="entry name" value="DUF262 DOMAIN-CONTAINING PROTEIN"/>
    <property type="match status" value="1"/>
</dbReference>
<keyword evidence="1" id="KW-0227">DNA damage</keyword>
<comment type="caution">
    <text evidence="5">The sequence shown here is derived from an EMBL/GenBank/DDBJ whole genome shotgun (WGS) entry which is preliminary data.</text>
</comment>
<dbReference type="RefSeq" id="WP_102213751.1">
    <property type="nucleotide sequence ID" value="NZ_PNHF01000022.1"/>
</dbReference>
<dbReference type="SUPFAM" id="SSF46767">
    <property type="entry name" value="Methylated DNA-protein cysteine methyltransferase, C-terminal domain"/>
    <property type="match status" value="1"/>
</dbReference>
<dbReference type="InterPro" id="IPR011089">
    <property type="entry name" value="GmrSD_C"/>
</dbReference>
<proteinExistence type="predicted"/>
<feature type="domain" description="Methylated-DNA-[protein]-cysteine S-methyltransferase DNA binding" evidence="2">
    <location>
        <begin position="579"/>
        <end position="653"/>
    </location>
</feature>
<reference evidence="5 6" key="1">
    <citation type="submission" date="2017-09" db="EMBL/GenBank/DDBJ databases">
        <title>Bacterial strain isolated from the female urinary microbiota.</title>
        <authorList>
            <person name="Thomas-White K."/>
            <person name="Kumar N."/>
            <person name="Forster S."/>
            <person name="Putonti C."/>
            <person name="Lawley T."/>
            <person name="Wolfe A.J."/>
        </authorList>
    </citation>
    <scope>NUCLEOTIDE SEQUENCE [LARGE SCALE GENOMIC DNA]</scope>
    <source>
        <strain evidence="5 6">UMB0908</strain>
    </source>
</reference>
<dbReference type="PANTHER" id="PTHR35149">
    <property type="entry name" value="SLL5132 PROTEIN"/>
    <property type="match status" value="1"/>
</dbReference>
<name>A0A2N6SXA9_9CORY</name>
<dbReference type="Gene3D" id="1.10.10.10">
    <property type="entry name" value="Winged helix-like DNA-binding domain superfamily/Winged helix DNA-binding domain"/>
    <property type="match status" value="1"/>
</dbReference>
<dbReference type="Pfam" id="PF03235">
    <property type="entry name" value="GmrSD_N"/>
    <property type="match status" value="1"/>
</dbReference>
<dbReference type="GO" id="GO:0006281">
    <property type="term" value="P:DNA repair"/>
    <property type="evidence" value="ECO:0007669"/>
    <property type="project" value="InterPro"/>
</dbReference>
<feature type="domain" description="GmrSD restriction endonucleases N-terminal" evidence="3">
    <location>
        <begin position="10"/>
        <end position="230"/>
    </location>
</feature>
<evidence type="ECO:0000313" key="6">
    <source>
        <dbReference type="Proteomes" id="UP000235363"/>
    </source>
</evidence>
<evidence type="ECO:0008006" key="7">
    <source>
        <dbReference type="Google" id="ProtNLM"/>
    </source>
</evidence>
<dbReference type="Pfam" id="PF01035">
    <property type="entry name" value="DNA_binding_1"/>
    <property type="match status" value="1"/>
</dbReference>
<accession>A0A2N6SXA9</accession>
<gene>
    <name evidence="5" type="ORF">CJ204_09405</name>
</gene>
<dbReference type="InterPro" id="IPR036388">
    <property type="entry name" value="WH-like_DNA-bd_sf"/>
</dbReference>
<feature type="domain" description="GmrSD restriction endonucleases C-terminal" evidence="4">
    <location>
        <begin position="416"/>
        <end position="553"/>
    </location>
</feature>
<dbReference type="InterPro" id="IPR014048">
    <property type="entry name" value="MethylDNA_cys_MeTrfase_DNA-bd"/>
</dbReference>
<sequence length="691" mass="77717">MVAAQETTLQEVLEGTKQYIVPLYQRPYQWGKKQLQDLWDDIVELADDRRSGDRASHFIGSLVLAPPPVAVAGGVTTYLVVDGQQRLTTLTLLLAAIRDYRDSVEPEQQAGDEIQNRFLVNSYKKGSQHIKLVPTQADRAAYTAVIKQLPSSGGTDAIGEAYRFFRARLEKIDDPEDPDDIAELQDAVVEGLSLVSISTHPEDNVHRIFQSLNNTGLKLTQGDLLRNYIFMRLPESGDDAYERYWQPLQQRLTNDQIESLFWVDIASSNQRAKVSDTFVLQQKRMDAMEGEDAIQRELARFTGLAELYQLILRPELEANPAVRHRLRRLQQWDTSTTHPLVLELLKMRDAGRFGDGELAEALHVIESFLLRRFLSGKATQALNRTFREAVNIFETEEAPATQLRRWLSTGRKHFFSNAELKAAIKEQPYYLNGRRAHRQLFLRWLEEEFGSREPVDTTALQIEHVMPQTLSAEWQEFLATAYPDADIQELHSAKKHTLGNLTLTGYNSKLSNRGFGWKREEMARSGLRLSASIVNNKEWGPAEIEARAELLADLIIEAWPGPVADGQPDPINEKWAKLREILVAIPAGRWTSYGEAAAAIGSAAQPVGTYIANTDLPNAYRVMRSSGHIPPEFRWIDEDDTRDPRALLEAEGVEFSASGAASRAQFLDAEALSQLISAPETSNDGDATAEE</sequence>
<dbReference type="GO" id="GO:0003824">
    <property type="term" value="F:catalytic activity"/>
    <property type="evidence" value="ECO:0007669"/>
    <property type="project" value="InterPro"/>
</dbReference>